<dbReference type="EMBL" id="UOGC01000166">
    <property type="protein sequence ID" value="VAX24593.1"/>
    <property type="molecule type" value="Genomic_DNA"/>
</dbReference>
<dbReference type="AlphaFoldDB" id="A0A3B1CII8"/>
<dbReference type="InterPro" id="IPR028098">
    <property type="entry name" value="Glyco_trans_4-like_N"/>
</dbReference>
<sequence length="194" mass="21634">MRIGIDARKIEDTGIGRYIENLVDGLIAAESAHEYILFMEPSAIDRFKYLADRVQVVPETAGKYSLQEHYSLAKKASDMKLDLFHAPHYVLPFFLKTPSVVTIHDLIHLISPSFSVMEKIYAKFMIRSAISRASAIITVSNRTKSNLVLLLGADKEKISVIPNAGGADFARTPEDELAGKLEELGVEKGYYLFV</sequence>
<name>A0A3B1CII8_9ZZZZ</name>
<organism evidence="3">
    <name type="scientific">hydrothermal vent metagenome</name>
    <dbReference type="NCBI Taxonomy" id="652676"/>
    <lineage>
        <taxon>unclassified sequences</taxon>
        <taxon>metagenomes</taxon>
        <taxon>ecological metagenomes</taxon>
    </lineage>
</organism>
<protein>
    <recommendedName>
        <fullName evidence="2">Glycosyltransferase subfamily 4-like N-terminal domain-containing protein</fullName>
    </recommendedName>
</protein>
<evidence type="ECO:0000313" key="3">
    <source>
        <dbReference type="EMBL" id="VAX24593.1"/>
    </source>
</evidence>
<dbReference type="Pfam" id="PF13439">
    <property type="entry name" value="Glyco_transf_4"/>
    <property type="match status" value="1"/>
</dbReference>
<feature type="domain" description="Glycosyltransferase subfamily 4-like N-terminal" evidence="2">
    <location>
        <begin position="14"/>
        <end position="163"/>
    </location>
</feature>
<dbReference type="SUPFAM" id="SSF53756">
    <property type="entry name" value="UDP-Glycosyltransferase/glycogen phosphorylase"/>
    <property type="match status" value="1"/>
</dbReference>
<accession>A0A3B1CII8</accession>
<keyword evidence="1" id="KW-0808">Transferase</keyword>
<dbReference type="GO" id="GO:0016757">
    <property type="term" value="F:glycosyltransferase activity"/>
    <property type="evidence" value="ECO:0007669"/>
    <property type="project" value="TreeGrafter"/>
</dbReference>
<reference evidence="3" key="1">
    <citation type="submission" date="2018-06" db="EMBL/GenBank/DDBJ databases">
        <authorList>
            <person name="Zhirakovskaya E."/>
        </authorList>
    </citation>
    <scope>NUCLEOTIDE SEQUENCE</scope>
</reference>
<proteinExistence type="predicted"/>
<dbReference type="GO" id="GO:0009103">
    <property type="term" value="P:lipopolysaccharide biosynthetic process"/>
    <property type="evidence" value="ECO:0007669"/>
    <property type="project" value="TreeGrafter"/>
</dbReference>
<gene>
    <name evidence="3" type="ORF">MNBD_NITROSPINAE01-624</name>
</gene>
<evidence type="ECO:0000256" key="1">
    <source>
        <dbReference type="ARBA" id="ARBA00022679"/>
    </source>
</evidence>
<dbReference type="PANTHER" id="PTHR46401:SF2">
    <property type="entry name" value="GLYCOSYLTRANSFERASE WBBK-RELATED"/>
    <property type="match status" value="1"/>
</dbReference>
<evidence type="ECO:0000259" key="2">
    <source>
        <dbReference type="Pfam" id="PF13439"/>
    </source>
</evidence>
<feature type="non-terminal residue" evidence="3">
    <location>
        <position position="194"/>
    </location>
</feature>
<dbReference type="Gene3D" id="3.40.50.2000">
    <property type="entry name" value="Glycogen Phosphorylase B"/>
    <property type="match status" value="1"/>
</dbReference>
<dbReference type="PANTHER" id="PTHR46401">
    <property type="entry name" value="GLYCOSYLTRANSFERASE WBBK-RELATED"/>
    <property type="match status" value="1"/>
</dbReference>